<dbReference type="PANTHER" id="PTHR15020">
    <property type="entry name" value="FLAVIN REDUCTASE-RELATED"/>
    <property type="match status" value="1"/>
</dbReference>
<protein>
    <submittedName>
        <fullName evidence="2">NAD-dependent epimerase dehydratase</fullName>
    </submittedName>
</protein>
<proteinExistence type="predicted"/>
<organism evidence="2 3">
    <name type="scientific">Secundilactobacillus kimchicus JCM 15530</name>
    <dbReference type="NCBI Taxonomy" id="1302272"/>
    <lineage>
        <taxon>Bacteria</taxon>
        <taxon>Bacillati</taxon>
        <taxon>Bacillota</taxon>
        <taxon>Bacilli</taxon>
        <taxon>Lactobacillales</taxon>
        <taxon>Lactobacillaceae</taxon>
        <taxon>Secundilactobacillus</taxon>
    </lineage>
</organism>
<dbReference type="STRING" id="1302272.FC96_GL000844"/>
<dbReference type="PANTHER" id="PTHR15020:SF50">
    <property type="entry name" value="UPF0659 PROTEIN YMR090W"/>
    <property type="match status" value="1"/>
</dbReference>
<comment type="caution">
    <text evidence="2">The sequence shown here is derived from an EMBL/GenBank/DDBJ whole genome shotgun (WGS) entry which is preliminary data.</text>
</comment>
<dbReference type="EMBL" id="AZCX01000014">
    <property type="protein sequence ID" value="KRK46953.1"/>
    <property type="molecule type" value="Genomic_DNA"/>
</dbReference>
<name>A0A0R1HMZ5_9LACO</name>
<dbReference type="PATRIC" id="fig|1302272.5.peg.844"/>
<dbReference type="SUPFAM" id="SSF51735">
    <property type="entry name" value="NAD(P)-binding Rossmann-fold domains"/>
    <property type="match status" value="1"/>
</dbReference>
<sequence length="203" mass="22316">MTHVLLLGATGSLGTVVRQYFKDNTQDELTMMVRHPLMLQRVDANRETAVTGDALNRDDLAQVMTDVDVVIACLSGRLPDMARNIVDAQISAGITRLIFVTAMGIYNEIPETVGLTGNLEINPMLIPYREAADIIEASPLNYTIIRPGWFDNQDDLNYQTTKKGDPVAGHDVSRKSVADLMVKLAHDSQLGHRESLGINRIGS</sequence>
<dbReference type="Proteomes" id="UP000050911">
    <property type="component" value="Unassembled WGS sequence"/>
</dbReference>
<evidence type="ECO:0000313" key="3">
    <source>
        <dbReference type="Proteomes" id="UP000050911"/>
    </source>
</evidence>
<dbReference type="RefSeq" id="WP_056943163.1">
    <property type="nucleotide sequence ID" value="NZ_AZCX01000014.1"/>
</dbReference>
<dbReference type="AlphaFoldDB" id="A0A0R1HMZ5"/>
<gene>
    <name evidence="2" type="ORF">FC96_GL000844</name>
</gene>
<dbReference type="Gene3D" id="3.40.50.720">
    <property type="entry name" value="NAD(P)-binding Rossmann-like Domain"/>
    <property type="match status" value="1"/>
</dbReference>
<evidence type="ECO:0000313" key="2">
    <source>
        <dbReference type="EMBL" id="KRK46953.1"/>
    </source>
</evidence>
<reference evidence="2 3" key="1">
    <citation type="journal article" date="2015" name="Genome Announc.">
        <title>Expanding the biotechnology potential of lactobacilli through comparative genomics of 213 strains and associated genera.</title>
        <authorList>
            <person name="Sun Z."/>
            <person name="Harris H.M."/>
            <person name="McCann A."/>
            <person name="Guo C."/>
            <person name="Argimon S."/>
            <person name="Zhang W."/>
            <person name="Yang X."/>
            <person name="Jeffery I.B."/>
            <person name="Cooney J.C."/>
            <person name="Kagawa T.F."/>
            <person name="Liu W."/>
            <person name="Song Y."/>
            <person name="Salvetti E."/>
            <person name="Wrobel A."/>
            <person name="Rasinkangas P."/>
            <person name="Parkhill J."/>
            <person name="Rea M.C."/>
            <person name="O'Sullivan O."/>
            <person name="Ritari J."/>
            <person name="Douillard F.P."/>
            <person name="Paul Ross R."/>
            <person name="Yang R."/>
            <person name="Briner A.E."/>
            <person name="Felis G.E."/>
            <person name="de Vos W.M."/>
            <person name="Barrangou R."/>
            <person name="Klaenhammer T.R."/>
            <person name="Caufield P.W."/>
            <person name="Cui Y."/>
            <person name="Zhang H."/>
            <person name="O'Toole P.W."/>
        </authorList>
    </citation>
    <scope>NUCLEOTIDE SEQUENCE [LARGE SCALE GENOMIC DNA]</scope>
    <source>
        <strain evidence="2 3">JCM 15530</strain>
    </source>
</reference>
<dbReference type="Pfam" id="PF13460">
    <property type="entry name" value="NAD_binding_10"/>
    <property type="match status" value="1"/>
</dbReference>
<dbReference type="InterPro" id="IPR036291">
    <property type="entry name" value="NAD(P)-bd_dom_sf"/>
</dbReference>
<feature type="domain" description="NAD(P)-binding" evidence="1">
    <location>
        <begin position="8"/>
        <end position="187"/>
    </location>
</feature>
<evidence type="ECO:0000259" key="1">
    <source>
        <dbReference type="Pfam" id="PF13460"/>
    </source>
</evidence>
<dbReference type="OrthoDB" id="9803892at2"/>
<keyword evidence="3" id="KW-1185">Reference proteome</keyword>
<dbReference type="InterPro" id="IPR016040">
    <property type="entry name" value="NAD(P)-bd_dom"/>
</dbReference>
<accession>A0A0R1HMZ5</accession>